<dbReference type="PANTHER" id="PTHR43586">
    <property type="entry name" value="CYSTEINE DESULFURASE"/>
    <property type="match status" value="1"/>
</dbReference>
<dbReference type="InterPro" id="IPR015424">
    <property type="entry name" value="PyrdxlP-dep_Trfase"/>
</dbReference>
<keyword evidence="2" id="KW-0032">Aminotransferase</keyword>
<dbReference type="AlphaFoldDB" id="A0ABD5RDZ3"/>
<dbReference type="Gene3D" id="3.90.1150.10">
    <property type="entry name" value="Aspartate Aminotransferase, domain 1"/>
    <property type="match status" value="1"/>
</dbReference>
<dbReference type="GO" id="GO:0008483">
    <property type="term" value="F:transaminase activity"/>
    <property type="evidence" value="ECO:0007669"/>
    <property type="project" value="UniProtKB-KW"/>
</dbReference>
<organism evidence="2 3">
    <name type="scientific">Salinirubrum litoreum</name>
    <dbReference type="NCBI Taxonomy" id="1126234"/>
    <lineage>
        <taxon>Archaea</taxon>
        <taxon>Methanobacteriati</taxon>
        <taxon>Methanobacteriota</taxon>
        <taxon>Stenosarchaea group</taxon>
        <taxon>Halobacteria</taxon>
        <taxon>Halobacteriales</taxon>
        <taxon>Haloferacaceae</taxon>
        <taxon>Salinirubrum</taxon>
    </lineage>
</organism>
<evidence type="ECO:0000313" key="2">
    <source>
        <dbReference type="EMBL" id="MFC5367932.1"/>
    </source>
</evidence>
<dbReference type="Proteomes" id="UP001596201">
    <property type="component" value="Unassembled WGS sequence"/>
</dbReference>
<dbReference type="Pfam" id="PF00266">
    <property type="entry name" value="Aminotran_5"/>
    <property type="match status" value="1"/>
</dbReference>
<dbReference type="PANTHER" id="PTHR43586:SF15">
    <property type="entry name" value="BLR3095 PROTEIN"/>
    <property type="match status" value="1"/>
</dbReference>
<name>A0ABD5RDZ3_9EURY</name>
<dbReference type="EMBL" id="JBHSKX010000002">
    <property type="protein sequence ID" value="MFC5367932.1"/>
    <property type="molecule type" value="Genomic_DNA"/>
</dbReference>
<keyword evidence="3" id="KW-1185">Reference proteome</keyword>
<evidence type="ECO:0000313" key="3">
    <source>
        <dbReference type="Proteomes" id="UP001596201"/>
    </source>
</evidence>
<dbReference type="InterPro" id="IPR000192">
    <property type="entry name" value="Aminotrans_V_dom"/>
</dbReference>
<dbReference type="RefSeq" id="WP_227230174.1">
    <property type="nucleotide sequence ID" value="NZ_JAJCVJ010000002.1"/>
</dbReference>
<comment type="caution">
    <text evidence="2">The sequence shown here is derived from an EMBL/GenBank/DDBJ whole genome shotgun (WGS) entry which is preliminary data.</text>
</comment>
<dbReference type="SUPFAM" id="SSF53383">
    <property type="entry name" value="PLP-dependent transferases"/>
    <property type="match status" value="1"/>
</dbReference>
<accession>A0ABD5RDZ3</accession>
<gene>
    <name evidence="2" type="ORF">ACFPJ5_13430</name>
</gene>
<sequence length="366" mass="39159">MTPSDLRADIPVCESGVYLNTGASGPAPRSVVEATTGFVEYHETEAPVGEGAYPAAFGTFEETREVVADFLGAAESEVALTASTADGIATVASALDWEAGDVVVRTDLEHPAGVLPWWNLRRQGVETRVLECPEGRMDEDELRDAVADAKLLCLNSITWNYGTRLPIPEIVDVAHDAGTMVLVDAVQSFGQRDVTVDDWGADFVAGAGHKWLLGPWGAGFLWIADDRIDDVRPARVGYRSVTDPNAADPELKPGAARVEVGTTNPAPYVGLQQAIENTRAVGLDTIESRIAELTARLKDGLGDRLLSPREYESGLVTFTADDPEATVERLADAGVYVRDLPSPEAVRVSVHAFNTAADIDAFLDAL</sequence>
<dbReference type="InterPro" id="IPR015421">
    <property type="entry name" value="PyrdxlP-dep_Trfase_major"/>
</dbReference>
<feature type="domain" description="Aminotransferase class V" evidence="1">
    <location>
        <begin position="17"/>
        <end position="362"/>
    </location>
</feature>
<keyword evidence="2" id="KW-0808">Transferase</keyword>
<reference evidence="2 3" key="1">
    <citation type="journal article" date="2019" name="Int. J. Syst. Evol. Microbiol.">
        <title>The Global Catalogue of Microorganisms (GCM) 10K type strain sequencing project: providing services to taxonomists for standard genome sequencing and annotation.</title>
        <authorList>
            <consortium name="The Broad Institute Genomics Platform"/>
            <consortium name="The Broad Institute Genome Sequencing Center for Infectious Disease"/>
            <person name="Wu L."/>
            <person name="Ma J."/>
        </authorList>
    </citation>
    <scope>NUCLEOTIDE SEQUENCE [LARGE SCALE GENOMIC DNA]</scope>
    <source>
        <strain evidence="2 3">CGMCC 1.12237</strain>
    </source>
</reference>
<dbReference type="Gene3D" id="3.40.640.10">
    <property type="entry name" value="Type I PLP-dependent aspartate aminotransferase-like (Major domain)"/>
    <property type="match status" value="1"/>
</dbReference>
<dbReference type="InterPro" id="IPR015422">
    <property type="entry name" value="PyrdxlP-dep_Trfase_small"/>
</dbReference>
<protein>
    <submittedName>
        <fullName evidence="2">Aminotransferase class V-fold PLP-dependent enzyme</fullName>
    </submittedName>
</protein>
<evidence type="ECO:0000259" key="1">
    <source>
        <dbReference type="Pfam" id="PF00266"/>
    </source>
</evidence>
<proteinExistence type="predicted"/>